<dbReference type="SUPFAM" id="SSF52151">
    <property type="entry name" value="FabD/lysophospholipase-like"/>
    <property type="match status" value="1"/>
</dbReference>
<evidence type="ECO:0000256" key="2">
    <source>
        <dbReference type="PROSITE-ProRule" id="PRU01161"/>
    </source>
</evidence>
<keyword evidence="2" id="KW-0378">Hydrolase</keyword>
<name>A0ABS0L800_9BACT</name>
<dbReference type="RefSeq" id="WP_196957222.1">
    <property type="nucleotide sequence ID" value="NZ_JADWYK010000021.1"/>
</dbReference>
<dbReference type="InterPro" id="IPR002641">
    <property type="entry name" value="PNPLA_dom"/>
</dbReference>
<keyword evidence="3" id="KW-0732">Signal</keyword>
<proteinExistence type="predicted"/>
<keyword evidence="6" id="KW-1185">Reference proteome</keyword>
<reference evidence="5 6" key="1">
    <citation type="submission" date="2020-11" db="EMBL/GenBank/DDBJ databases">
        <title>Hymenobacter sp.</title>
        <authorList>
            <person name="Kim M.K."/>
        </authorList>
    </citation>
    <scope>NUCLEOTIDE SEQUENCE [LARGE SCALE GENOMIC DNA]</scope>
    <source>
        <strain evidence="5 6">BT594</strain>
    </source>
</reference>
<dbReference type="Pfam" id="PF01734">
    <property type="entry name" value="Patatin"/>
    <property type="match status" value="1"/>
</dbReference>
<feature type="short sequence motif" description="GXSXG" evidence="2">
    <location>
        <begin position="69"/>
        <end position="73"/>
    </location>
</feature>
<sequence length="375" mass="41527">MRYLFLFLMVLLMLRFPAPAWAQTPEAVARPVYRNLVMEGGGIRGIAYGGALQELESRGVLAGIRRVGGTSAGAIQAALLAVGYSPQEVIDVVNQTPVQRLNDGRGLFFGGSARLIRQYGWYRGDQLTRYLTELVARKTQRPNLTLAELHALAQQEPTRYRDLYTTGTNLTRQCPQTFSYETHPDMRVADAVRISMSIPLYFRAVLLDTAGHVVQHPAKGQPVEVVVDGGLLANYPLDMFDHPRYQPGALAGPLAVTSSVVTNNVVTATDVITVINPETLGLRLDRAEQVAYDTRPGGRQQLAPYTVQDFRSYIGALYTVAIENLNAPRPEDWPRTISIDTRGFNPKIKRLSAPQKQELMDSGRQGVQTFFRGEP</sequence>
<evidence type="ECO:0000256" key="3">
    <source>
        <dbReference type="SAM" id="SignalP"/>
    </source>
</evidence>
<dbReference type="PANTHER" id="PTHR46394:SF1">
    <property type="entry name" value="PNPLA DOMAIN-CONTAINING PROTEIN"/>
    <property type="match status" value="1"/>
</dbReference>
<dbReference type="PROSITE" id="PS51635">
    <property type="entry name" value="PNPLA"/>
    <property type="match status" value="1"/>
</dbReference>
<dbReference type="EMBL" id="JADWYK010000021">
    <property type="protein sequence ID" value="MBG8556204.1"/>
    <property type="molecule type" value="Genomic_DNA"/>
</dbReference>
<comment type="caution">
    <text evidence="5">The sequence shown here is derived from an EMBL/GenBank/DDBJ whole genome shotgun (WGS) entry which is preliminary data.</text>
</comment>
<accession>A0ABS0L800</accession>
<feature type="active site" description="Nucleophile" evidence="2">
    <location>
        <position position="71"/>
    </location>
</feature>
<dbReference type="InterPro" id="IPR052580">
    <property type="entry name" value="Lipid_Hydrolase"/>
</dbReference>
<organism evidence="5 6">
    <name type="scientific">Hymenobacter guriensis</name>
    <dbReference type="NCBI Taxonomy" id="2793065"/>
    <lineage>
        <taxon>Bacteria</taxon>
        <taxon>Pseudomonadati</taxon>
        <taxon>Bacteroidota</taxon>
        <taxon>Cytophagia</taxon>
        <taxon>Cytophagales</taxon>
        <taxon>Hymenobacteraceae</taxon>
        <taxon>Hymenobacter</taxon>
    </lineage>
</organism>
<dbReference type="Gene3D" id="3.40.1090.10">
    <property type="entry name" value="Cytosolic phospholipase A2 catalytic domain"/>
    <property type="match status" value="2"/>
</dbReference>
<gene>
    <name evidence="5" type="ORF">I5L79_21845</name>
</gene>
<dbReference type="Proteomes" id="UP000601099">
    <property type="component" value="Unassembled WGS sequence"/>
</dbReference>
<feature type="active site" description="Proton acceptor" evidence="2">
    <location>
        <position position="228"/>
    </location>
</feature>
<feature type="chain" id="PRO_5045755253" evidence="3">
    <location>
        <begin position="23"/>
        <end position="375"/>
    </location>
</feature>
<evidence type="ECO:0000313" key="6">
    <source>
        <dbReference type="Proteomes" id="UP000601099"/>
    </source>
</evidence>
<keyword evidence="1 2" id="KW-0443">Lipid metabolism</keyword>
<evidence type="ECO:0000313" key="5">
    <source>
        <dbReference type="EMBL" id="MBG8556204.1"/>
    </source>
</evidence>
<dbReference type="InterPro" id="IPR016035">
    <property type="entry name" value="Acyl_Trfase/lysoPLipase"/>
</dbReference>
<protein>
    <submittedName>
        <fullName evidence="5">Patatin-like phospholipase family protein</fullName>
    </submittedName>
</protein>
<feature type="short sequence motif" description="DGA/G" evidence="2">
    <location>
        <begin position="228"/>
        <end position="230"/>
    </location>
</feature>
<evidence type="ECO:0000256" key="1">
    <source>
        <dbReference type="ARBA" id="ARBA00023098"/>
    </source>
</evidence>
<feature type="signal peptide" evidence="3">
    <location>
        <begin position="1"/>
        <end position="22"/>
    </location>
</feature>
<evidence type="ECO:0000259" key="4">
    <source>
        <dbReference type="PROSITE" id="PS51635"/>
    </source>
</evidence>
<dbReference type="CDD" id="cd07207">
    <property type="entry name" value="Pat_ExoU_VipD_like"/>
    <property type="match status" value="1"/>
</dbReference>
<feature type="domain" description="PNPLA" evidence="4">
    <location>
        <begin position="36"/>
        <end position="241"/>
    </location>
</feature>
<dbReference type="PANTHER" id="PTHR46394">
    <property type="entry name" value="ANNEXIN"/>
    <property type="match status" value="1"/>
</dbReference>
<keyword evidence="2" id="KW-0442">Lipid degradation</keyword>
<feature type="short sequence motif" description="GXGXXG" evidence="2">
    <location>
        <begin position="40"/>
        <end position="45"/>
    </location>
</feature>